<dbReference type="Pfam" id="PF00408">
    <property type="entry name" value="PGM_PMM_IV"/>
    <property type="match status" value="1"/>
</dbReference>
<dbReference type="InterPro" id="IPR005845">
    <property type="entry name" value="A-D-PHexomutase_a/b/a-II"/>
</dbReference>
<dbReference type="GO" id="GO:0005975">
    <property type="term" value="P:carbohydrate metabolic process"/>
    <property type="evidence" value="ECO:0007669"/>
    <property type="project" value="InterPro"/>
</dbReference>
<evidence type="ECO:0000256" key="1">
    <source>
        <dbReference type="ARBA" id="ARBA00001946"/>
    </source>
</evidence>
<comment type="cofactor">
    <cofactor evidence="1">
        <name>Mg(2+)</name>
        <dbReference type="ChEBI" id="CHEBI:18420"/>
    </cofactor>
</comment>
<evidence type="ECO:0000256" key="3">
    <source>
        <dbReference type="ARBA" id="ARBA00022553"/>
    </source>
</evidence>
<dbReference type="STRING" id="1161099.SAMN05444817_11313"/>
<evidence type="ECO:0000256" key="2">
    <source>
        <dbReference type="ARBA" id="ARBA00010231"/>
    </source>
</evidence>
<feature type="domain" description="Alpha-D-phosphohexomutase alpha/beta/alpha" evidence="9">
    <location>
        <begin position="175"/>
        <end position="275"/>
    </location>
</feature>
<keyword evidence="4" id="KW-0479">Metal-binding</keyword>
<dbReference type="Gene3D" id="3.30.310.50">
    <property type="entry name" value="Alpha-D-phosphohexomutase, C-terminal domain"/>
    <property type="match status" value="1"/>
</dbReference>
<dbReference type="GO" id="GO:0046872">
    <property type="term" value="F:metal ion binding"/>
    <property type="evidence" value="ECO:0007669"/>
    <property type="project" value="UniProtKB-KW"/>
</dbReference>
<feature type="domain" description="Alpha-D-phosphohexomutase alpha/beta/alpha" evidence="10">
    <location>
        <begin position="281"/>
        <end position="389"/>
    </location>
</feature>
<protein>
    <submittedName>
        <fullName evidence="11">Phosphomannomutase</fullName>
    </submittedName>
</protein>
<dbReference type="InterPro" id="IPR005843">
    <property type="entry name" value="A-D-PHexomutase_C"/>
</dbReference>
<keyword evidence="3" id="KW-0597">Phosphoprotein</keyword>
<feature type="domain" description="Alpha-D-phosphohexomutase alpha/beta/alpha" evidence="8">
    <location>
        <begin position="24"/>
        <end position="149"/>
    </location>
</feature>
<gene>
    <name evidence="11" type="ORF">SAMN05444817_11313</name>
</gene>
<dbReference type="CDD" id="cd03089">
    <property type="entry name" value="PMM_PGM"/>
    <property type="match status" value="1"/>
</dbReference>
<feature type="domain" description="Alpha-D-phosphohexomutase C-terminal" evidence="7">
    <location>
        <begin position="394"/>
        <end position="468"/>
    </location>
</feature>
<keyword evidence="12" id="KW-1185">Reference proteome</keyword>
<dbReference type="AlphaFoldDB" id="A0A1N7K177"/>
<keyword evidence="6" id="KW-0413">Isomerase</keyword>
<evidence type="ECO:0000256" key="6">
    <source>
        <dbReference type="ARBA" id="ARBA00023235"/>
    </source>
</evidence>
<evidence type="ECO:0000259" key="9">
    <source>
        <dbReference type="Pfam" id="PF02879"/>
    </source>
</evidence>
<evidence type="ECO:0000259" key="8">
    <source>
        <dbReference type="Pfam" id="PF02878"/>
    </source>
</evidence>
<proteinExistence type="inferred from homology"/>
<dbReference type="EMBL" id="FTOF01000013">
    <property type="protein sequence ID" value="SIS55317.1"/>
    <property type="molecule type" value="Genomic_DNA"/>
</dbReference>
<dbReference type="Pfam" id="PF02880">
    <property type="entry name" value="PGM_PMM_III"/>
    <property type="match status" value="1"/>
</dbReference>
<dbReference type="PANTHER" id="PTHR43771">
    <property type="entry name" value="PHOSPHOMANNOMUTASE"/>
    <property type="match status" value="1"/>
</dbReference>
<evidence type="ECO:0000313" key="12">
    <source>
        <dbReference type="Proteomes" id="UP000186292"/>
    </source>
</evidence>
<dbReference type="InterPro" id="IPR005844">
    <property type="entry name" value="A-D-PHexomutase_a/b/a-I"/>
</dbReference>
<dbReference type="Pfam" id="PF02878">
    <property type="entry name" value="PGM_PMM_I"/>
    <property type="match status" value="1"/>
</dbReference>
<dbReference type="NCBIfam" id="NF007088">
    <property type="entry name" value="PRK09542.1"/>
    <property type="match status" value="1"/>
</dbReference>
<dbReference type="InterPro" id="IPR036900">
    <property type="entry name" value="A-D-PHexomutase_C_sf"/>
</dbReference>
<reference evidence="12" key="1">
    <citation type="submission" date="2017-01" db="EMBL/GenBank/DDBJ databases">
        <authorList>
            <person name="Varghese N."/>
            <person name="Submissions S."/>
        </authorList>
    </citation>
    <scope>NUCLEOTIDE SEQUENCE [LARGE SCALE GENOMIC DNA]</scope>
    <source>
        <strain evidence="12">DSM 44531</strain>
    </source>
</reference>
<dbReference type="Proteomes" id="UP000186292">
    <property type="component" value="Unassembled WGS sequence"/>
</dbReference>
<dbReference type="RefSeq" id="WP_076599793.1">
    <property type="nucleotide sequence ID" value="NZ_CP046976.1"/>
</dbReference>
<sequence length="473" mass="50146">MTEQPSQPTNQTRTRSREDVEAAIKAYDIRGVVEPAGTATVDEDFVFDAGAAFASILRGEGETTLAVGHDMRPSSPVLAAAFGRGVTSQGIDVIELGLTSTDELYFAAGVIGCAGAMFTASHNPAQYNGIKLCRTGATPVSQDSGLAEITDMLVDGVPAYDGEPGAVSQRDILSEYADFLRTLVPVPAERSLVVAVDAANGMAGHTVPAVLGSEDNLDIRPLYFELDGTFPNHEANPLDPKNLVDLQEFVVTQNADIGLAFDGDADRCFVVDEKGEPVSPSAITALVAERTLEASPGATIIYNAITSQAVPELIEAKGGTPVRTRVGHSYIKAEMADKGALFGGEHSAHYYFAEFFNADSGMVAALHVLAALAEQDKPLSELMASYNRYAASGEINSEVADQQATMDKVVEAFADRTENVDRLDGVTVSLKGTKAWFNVRASNTEPLLRLNVEAETQDEVDAIVADVLGIIRG</sequence>
<dbReference type="Pfam" id="PF02879">
    <property type="entry name" value="PGM_PMM_II"/>
    <property type="match status" value="1"/>
</dbReference>
<comment type="similarity">
    <text evidence="2">Belongs to the phosphohexose mutase family.</text>
</comment>
<dbReference type="InterPro" id="IPR016055">
    <property type="entry name" value="A-D-PHexomutase_a/b/a-I/II/III"/>
</dbReference>
<dbReference type="PANTHER" id="PTHR43771:SF1">
    <property type="entry name" value="PHOSPHOMANNOMUTASE"/>
    <property type="match status" value="1"/>
</dbReference>
<organism evidence="11 12">
    <name type="scientific">Corynebacterium appendicis CIP 107643</name>
    <dbReference type="NCBI Taxonomy" id="1161099"/>
    <lineage>
        <taxon>Bacteria</taxon>
        <taxon>Bacillati</taxon>
        <taxon>Actinomycetota</taxon>
        <taxon>Actinomycetes</taxon>
        <taxon>Mycobacteriales</taxon>
        <taxon>Corynebacteriaceae</taxon>
        <taxon>Corynebacterium</taxon>
    </lineage>
</organism>
<dbReference type="InterPro" id="IPR005846">
    <property type="entry name" value="A-D-PHexomutase_a/b/a-III"/>
</dbReference>
<dbReference type="InterPro" id="IPR005841">
    <property type="entry name" value="Alpha-D-phosphohexomutase_SF"/>
</dbReference>
<accession>A0A1N7K177</accession>
<evidence type="ECO:0000256" key="4">
    <source>
        <dbReference type="ARBA" id="ARBA00022723"/>
    </source>
</evidence>
<dbReference type="Gene3D" id="3.40.120.10">
    <property type="entry name" value="Alpha-D-Glucose-1,6-Bisphosphate, subunit A, domain 3"/>
    <property type="match status" value="3"/>
</dbReference>
<dbReference type="OrthoDB" id="9803322at2"/>
<evidence type="ECO:0000259" key="7">
    <source>
        <dbReference type="Pfam" id="PF00408"/>
    </source>
</evidence>
<keyword evidence="5" id="KW-0460">Magnesium</keyword>
<dbReference type="PRINTS" id="PR00509">
    <property type="entry name" value="PGMPMM"/>
</dbReference>
<evidence type="ECO:0000313" key="11">
    <source>
        <dbReference type="EMBL" id="SIS55317.1"/>
    </source>
</evidence>
<evidence type="ECO:0000259" key="10">
    <source>
        <dbReference type="Pfam" id="PF02880"/>
    </source>
</evidence>
<dbReference type="SUPFAM" id="SSF53738">
    <property type="entry name" value="Phosphoglucomutase, first 3 domains"/>
    <property type="match status" value="3"/>
</dbReference>
<name>A0A1N7K177_9CORY</name>
<dbReference type="GO" id="GO:0016868">
    <property type="term" value="F:intramolecular phosphotransferase activity"/>
    <property type="evidence" value="ECO:0007669"/>
    <property type="project" value="InterPro"/>
</dbReference>
<evidence type="ECO:0000256" key="5">
    <source>
        <dbReference type="ARBA" id="ARBA00022842"/>
    </source>
</evidence>
<dbReference type="SUPFAM" id="SSF55957">
    <property type="entry name" value="Phosphoglucomutase, C-terminal domain"/>
    <property type="match status" value="1"/>
</dbReference>